<keyword evidence="1 5" id="KW-0238">DNA-binding</keyword>
<name>A0A371BI15_9SPHN</name>
<evidence type="ECO:0000259" key="3">
    <source>
        <dbReference type="PROSITE" id="PS50043"/>
    </source>
</evidence>
<dbReference type="PANTHER" id="PTHR43214">
    <property type="entry name" value="TWO-COMPONENT RESPONSE REGULATOR"/>
    <property type="match status" value="1"/>
</dbReference>
<reference evidence="6" key="1">
    <citation type="submission" date="2018-08" db="EMBL/GenBank/DDBJ databases">
        <authorList>
            <person name="Kim S.-J."/>
            <person name="Jung G.-Y."/>
        </authorList>
    </citation>
    <scope>NUCLEOTIDE SEQUENCE [LARGE SCALE GENOMIC DNA]</scope>
    <source>
        <strain evidence="6">GY_G</strain>
    </source>
</reference>
<feature type="modified residue" description="4-aspartylphosphate" evidence="2">
    <location>
        <position position="53"/>
    </location>
</feature>
<accession>A0A371BI15</accession>
<dbReference type="SUPFAM" id="SSF52172">
    <property type="entry name" value="CheY-like"/>
    <property type="match status" value="1"/>
</dbReference>
<dbReference type="SUPFAM" id="SSF46894">
    <property type="entry name" value="C-terminal effector domain of the bipartite response regulators"/>
    <property type="match status" value="1"/>
</dbReference>
<dbReference type="PROSITE" id="PS00622">
    <property type="entry name" value="HTH_LUXR_1"/>
    <property type="match status" value="1"/>
</dbReference>
<dbReference type="InterPro" id="IPR016032">
    <property type="entry name" value="Sig_transdc_resp-reg_C-effctor"/>
</dbReference>
<dbReference type="CDD" id="cd06170">
    <property type="entry name" value="LuxR_C_like"/>
    <property type="match status" value="1"/>
</dbReference>
<dbReference type="PRINTS" id="PR00038">
    <property type="entry name" value="HTHLUXR"/>
</dbReference>
<keyword evidence="2" id="KW-0597">Phosphoprotein</keyword>
<evidence type="ECO:0000313" key="5">
    <source>
        <dbReference type="EMBL" id="RDV07242.1"/>
    </source>
</evidence>
<evidence type="ECO:0000313" key="6">
    <source>
        <dbReference type="Proteomes" id="UP000263833"/>
    </source>
</evidence>
<gene>
    <name evidence="5" type="ORF">DXH95_07715</name>
</gene>
<evidence type="ECO:0000256" key="2">
    <source>
        <dbReference type="PROSITE-ProRule" id="PRU00169"/>
    </source>
</evidence>
<feature type="domain" description="HTH luxR-type" evidence="3">
    <location>
        <begin position="146"/>
        <end position="211"/>
    </location>
</feature>
<dbReference type="InterPro" id="IPR000792">
    <property type="entry name" value="Tscrpt_reg_LuxR_C"/>
</dbReference>
<dbReference type="PROSITE" id="PS50043">
    <property type="entry name" value="HTH_LUXR_2"/>
    <property type="match status" value="1"/>
</dbReference>
<dbReference type="SMART" id="SM00421">
    <property type="entry name" value="HTH_LUXR"/>
    <property type="match status" value="1"/>
</dbReference>
<organism evidence="5 6">
    <name type="scientific">Sphingorhabdus pulchriflava</name>
    <dbReference type="NCBI Taxonomy" id="2292257"/>
    <lineage>
        <taxon>Bacteria</taxon>
        <taxon>Pseudomonadati</taxon>
        <taxon>Pseudomonadota</taxon>
        <taxon>Alphaproteobacteria</taxon>
        <taxon>Sphingomonadales</taxon>
        <taxon>Sphingomonadaceae</taxon>
        <taxon>Sphingorhabdus</taxon>
    </lineage>
</organism>
<dbReference type="InterPro" id="IPR001789">
    <property type="entry name" value="Sig_transdc_resp-reg_receiver"/>
</dbReference>
<dbReference type="Pfam" id="PF00196">
    <property type="entry name" value="GerE"/>
    <property type="match status" value="1"/>
</dbReference>
<dbReference type="AlphaFoldDB" id="A0A371BI15"/>
<dbReference type="GO" id="GO:0003677">
    <property type="term" value="F:DNA binding"/>
    <property type="evidence" value="ECO:0007669"/>
    <property type="project" value="UniProtKB-KW"/>
</dbReference>
<comment type="caution">
    <text evidence="5">The sequence shown here is derived from an EMBL/GenBank/DDBJ whole genome shotgun (WGS) entry which is preliminary data.</text>
</comment>
<evidence type="ECO:0000256" key="1">
    <source>
        <dbReference type="ARBA" id="ARBA00023125"/>
    </source>
</evidence>
<keyword evidence="6" id="KW-1185">Reference proteome</keyword>
<feature type="domain" description="Response regulatory" evidence="4">
    <location>
        <begin position="4"/>
        <end position="117"/>
    </location>
</feature>
<protein>
    <submittedName>
        <fullName evidence="5">DNA-binding response regulator</fullName>
    </submittedName>
</protein>
<dbReference type="PROSITE" id="PS50110">
    <property type="entry name" value="RESPONSE_REGULATORY"/>
    <property type="match status" value="1"/>
</dbReference>
<dbReference type="Proteomes" id="UP000263833">
    <property type="component" value="Unassembled WGS sequence"/>
</dbReference>
<sequence length="233" mass="25644">MRIDVCLISSNDISREGMTLILEKDGFNVVHSWESIDELEPVKSSNDFITILDCGSSASQVDAVERARNTLPSSRLVVVSEQFDLKTVIDCFSAGVQGYIIKSGRSTRMLAALRLVALGEKVVPSDFIDTISESGVERPIGSDFDLEREEAKLSPRELDVLCCLMAGYSNKVIARKLDVCEATVKVHVKAILRKLHVHNRTQAALWANTHGINEMFPISDSALIVPKSEEVLA</sequence>
<dbReference type="InterPro" id="IPR039420">
    <property type="entry name" value="WalR-like"/>
</dbReference>
<dbReference type="InterPro" id="IPR011006">
    <property type="entry name" value="CheY-like_superfamily"/>
</dbReference>
<dbReference type="GO" id="GO:0000160">
    <property type="term" value="P:phosphorelay signal transduction system"/>
    <property type="evidence" value="ECO:0007669"/>
    <property type="project" value="InterPro"/>
</dbReference>
<dbReference type="GO" id="GO:0006355">
    <property type="term" value="P:regulation of DNA-templated transcription"/>
    <property type="evidence" value="ECO:0007669"/>
    <property type="project" value="InterPro"/>
</dbReference>
<dbReference type="OrthoDB" id="9814495at2"/>
<proteinExistence type="predicted"/>
<dbReference type="EMBL" id="QRGP01000001">
    <property type="protein sequence ID" value="RDV07242.1"/>
    <property type="molecule type" value="Genomic_DNA"/>
</dbReference>
<evidence type="ECO:0000259" key="4">
    <source>
        <dbReference type="PROSITE" id="PS50110"/>
    </source>
</evidence>
<dbReference type="PANTHER" id="PTHR43214:SF42">
    <property type="entry name" value="TRANSCRIPTIONAL REGULATORY PROTEIN DESR"/>
    <property type="match status" value="1"/>
</dbReference>
<dbReference type="Gene3D" id="3.40.50.2300">
    <property type="match status" value="1"/>
</dbReference>